<organism evidence="2 3">
    <name type="scientific">Pseudidiomarina donghaiensis</name>
    <dbReference type="NCBI Taxonomy" id="519452"/>
    <lineage>
        <taxon>Bacteria</taxon>
        <taxon>Pseudomonadati</taxon>
        <taxon>Pseudomonadota</taxon>
        <taxon>Gammaproteobacteria</taxon>
        <taxon>Alteromonadales</taxon>
        <taxon>Idiomarinaceae</taxon>
        <taxon>Pseudidiomarina</taxon>
    </lineage>
</organism>
<evidence type="ECO:0000313" key="3">
    <source>
        <dbReference type="Proteomes" id="UP000286985"/>
    </source>
</evidence>
<dbReference type="OrthoDB" id="9803968at2"/>
<sequence length="480" mass="52800">MNHILYQRLQRYAQQQPNANALRDPHDCLTYQQLLAAVNERMTMLTNSGLQRVALHQANSIQWVVNDLALLFNNMVCIPVPPFFTAEQQRKLLADSGAEVVLTNLQNVPQWQALAPNSLPALPQGTVKITYTSGSTGEPKGVCLSSENIIKTVTALDDRLGQIRVQRHLCVMPLAVLLENIAGVYLGLWRGYEMILADTDLQHVVANLRQYQPQSVIATPGLVSAIIQATEQGALNASSFGVIAVGGARLLPSIEQRAAELELPLFQGYGLSEFSSVACFNAPGNKAPAGSVGKALKHAQLAIINGEIVLHGNTMLGYVHDRSSWYPERIYTGDWGHVDEQGYVFVNGRKKNTMITPFGRNVDPEWLEAELTSTPEIMQAAVFGGEDLPITALLVANQSAHSAAPAMNTSRQEQLSHAIAQVNSRLPEYAQIRRWHQISEPFSVTNQMLTGTGRNRRDSIAMHYAHLVTHQHSAMPRIMV</sequence>
<dbReference type="PROSITE" id="PS00455">
    <property type="entry name" value="AMP_BINDING"/>
    <property type="match status" value="1"/>
</dbReference>
<dbReference type="Proteomes" id="UP000286985">
    <property type="component" value="Unassembled WGS sequence"/>
</dbReference>
<dbReference type="SUPFAM" id="SSF56801">
    <property type="entry name" value="Acetyl-CoA synthetase-like"/>
    <property type="match status" value="1"/>
</dbReference>
<feature type="domain" description="AMP-dependent synthetase/ligase" evidence="1">
    <location>
        <begin position="126"/>
        <end position="307"/>
    </location>
</feature>
<dbReference type="Gene3D" id="3.40.50.12780">
    <property type="entry name" value="N-terminal domain of ligase-like"/>
    <property type="match status" value="1"/>
</dbReference>
<feature type="domain" description="AMP-dependent synthetase/ligase" evidence="1">
    <location>
        <begin position="9"/>
        <end position="109"/>
    </location>
</feature>
<name>A0A432XCT1_9GAMM</name>
<dbReference type="RefSeq" id="WP_092841829.1">
    <property type="nucleotide sequence ID" value="NZ_FPCF01000008.1"/>
</dbReference>
<comment type="caution">
    <text evidence="2">The sequence shown here is derived from an EMBL/GenBank/DDBJ whole genome shotgun (WGS) entry which is preliminary data.</text>
</comment>
<dbReference type="GO" id="GO:0016405">
    <property type="term" value="F:CoA-ligase activity"/>
    <property type="evidence" value="ECO:0007669"/>
    <property type="project" value="TreeGrafter"/>
</dbReference>
<dbReference type="InterPro" id="IPR042099">
    <property type="entry name" value="ANL_N_sf"/>
</dbReference>
<proteinExistence type="predicted"/>
<dbReference type="InterPro" id="IPR045851">
    <property type="entry name" value="AMP-bd_C_sf"/>
</dbReference>
<dbReference type="Pfam" id="PF23562">
    <property type="entry name" value="AMP-binding_C_3"/>
    <property type="match status" value="1"/>
</dbReference>
<gene>
    <name evidence="2" type="ORF">CWE24_11245</name>
</gene>
<protein>
    <submittedName>
        <fullName evidence="2">Long-chain acyl-CoA synthetase</fullName>
    </submittedName>
</protein>
<dbReference type="PANTHER" id="PTHR24096">
    <property type="entry name" value="LONG-CHAIN-FATTY-ACID--COA LIGASE"/>
    <property type="match status" value="1"/>
</dbReference>
<dbReference type="InterPro" id="IPR000873">
    <property type="entry name" value="AMP-dep_synth/lig_dom"/>
</dbReference>
<accession>A0A432XCT1</accession>
<dbReference type="InterPro" id="IPR020845">
    <property type="entry name" value="AMP-binding_CS"/>
</dbReference>
<dbReference type="EMBL" id="PIPU01000007">
    <property type="protein sequence ID" value="RUO46480.1"/>
    <property type="molecule type" value="Genomic_DNA"/>
</dbReference>
<reference evidence="3" key="1">
    <citation type="journal article" date="2018" name="Front. Microbiol.">
        <title>Genome-Based Analysis Reveals the Taxonomy and Diversity of the Family Idiomarinaceae.</title>
        <authorList>
            <person name="Liu Y."/>
            <person name="Lai Q."/>
            <person name="Shao Z."/>
        </authorList>
    </citation>
    <scope>NUCLEOTIDE SEQUENCE [LARGE SCALE GENOMIC DNA]</scope>
    <source>
        <strain evidence="3">908033</strain>
    </source>
</reference>
<evidence type="ECO:0000259" key="1">
    <source>
        <dbReference type="Pfam" id="PF00501"/>
    </source>
</evidence>
<evidence type="ECO:0000313" key="2">
    <source>
        <dbReference type="EMBL" id="RUO46480.1"/>
    </source>
</evidence>
<keyword evidence="3" id="KW-1185">Reference proteome</keyword>
<dbReference type="STRING" id="519452.SAMN04488139_2421"/>
<dbReference type="AlphaFoldDB" id="A0A432XCT1"/>
<dbReference type="Gene3D" id="3.30.300.30">
    <property type="match status" value="1"/>
</dbReference>
<dbReference type="Pfam" id="PF00501">
    <property type="entry name" value="AMP-binding"/>
    <property type="match status" value="2"/>
</dbReference>